<name>A0A0L1MFS6_PSESX</name>
<dbReference type="EMBL" id="LFQK01000022">
    <property type="protein sequence ID" value="KNH27308.1"/>
    <property type="molecule type" value="Genomic_DNA"/>
</dbReference>
<proteinExistence type="predicted"/>
<organism evidence="1 2">
    <name type="scientific">Pseudomonas syringae</name>
    <dbReference type="NCBI Taxonomy" id="317"/>
    <lineage>
        <taxon>Bacteria</taxon>
        <taxon>Pseudomonadati</taxon>
        <taxon>Pseudomonadota</taxon>
        <taxon>Gammaproteobacteria</taxon>
        <taxon>Pseudomonadales</taxon>
        <taxon>Pseudomonadaceae</taxon>
        <taxon>Pseudomonas</taxon>
    </lineage>
</organism>
<protein>
    <submittedName>
        <fullName evidence="1">Toluene tolerance protein</fullName>
    </submittedName>
</protein>
<dbReference type="OrthoDB" id="8534453at2"/>
<comment type="caution">
    <text evidence="1">The sequence shown here is derived from an EMBL/GenBank/DDBJ whole genome shotgun (WGS) entry which is preliminary data.</text>
</comment>
<dbReference type="Proteomes" id="UP000036955">
    <property type="component" value="Unassembled WGS sequence"/>
</dbReference>
<gene>
    <name evidence="1" type="ORF">ACS77_12180</name>
</gene>
<sequence>MQALDHTRYLALREGAQVLEADGSGDKVLRLTDGSILKLFRRKRLLTSAAWYPYAKRFADNCDALRERQIPCPSIRQIYRIPSIERDAVHYDPLPGQTLRQLLDTQDDADPLRGQLGAFMATLHERGIYFRSAHLGNIVLTPEHQLGLIDIADMRVYRRPLRKTLRLRNFKHMVRYPQDRQWLLDGRGEVFIDNYGQTQSICSPEELSIALQK</sequence>
<evidence type="ECO:0000313" key="2">
    <source>
        <dbReference type="Proteomes" id="UP000036955"/>
    </source>
</evidence>
<dbReference type="InterPro" id="IPR011009">
    <property type="entry name" value="Kinase-like_dom_sf"/>
</dbReference>
<accession>A0A0L1MFS6</accession>
<dbReference type="PATRIC" id="fig|317.197.peg.1772"/>
<dbReference type="AlphaFoldDB" id="A0A0L1MFS6"/>
<reference evidence="1 2" key="1">
    <citation type="submission" date="2015-06" db="EMBL/GenBank/DDBJ databases">
        <authorList>
            <person name="Hoefler B.C."/>
            <person name="Straight P.D."/>
        </authorList>
    </citation>
    <scope>NUCLEOTIDE SEQUENCE [LARGE SCALE GENOMIC DNA]</scope>
    <source>
        <strain evidence="1 2">Riq4</strain>
    </source>
</reference>
<evidence type="ECO:0000313" key="1">
    <source>
        <dbReference type="EMBL" id="KNH27308.1"/>
    </source>
</evidence>
<dbReference type="SUPFAM" id="SSF56112">
    <property type="entry name" value="Protein kinase-like (PK-like)"/>
    <property type="match status" value="1"/>
</dbReference>